<dbReference type="EMBL" id="JAKUCV010006202">
    <property type="protein sequence ID" value="KAJ4828338.1"/>
    <property type="molecule type" value="Genomic_DNA"/>
</dbReference>
<gene>
    <name evidence="2" type="ORF">Tsubulata_040654</name>
</gene>
<dbReference type="FunFam" id="3.40.50.720:FF:000084">
    <property type="entry name" value="Short-chain dehydrogenase reductase"/>
    <property type="match status" value="3"/>
</dbReference>
<comment type="similarity">
    <text evidence="1">Belongs to the short-chain dehydrogenases/reductases (SDR) family.</text>
</comment>
<keyword evidence="3" id="KW-1185">Reference proteome</keyword>
<dbReference type="AlphaFoldDB" id="A0A9Q0FB85"/>
<proteinExistence type="inferred from homology"/>
<dbReference type="InterPro" id="IPR002347">
    <property type="entry name" value="SDR_fam"/>
</dbReference>
<name>A0A9Q0FB85_9ROSI</name>
<organism evidence="2 3">
    <name type="scientific">Turnera subulata</name>
    <dbReference type="NCBI Taxonomy" id="218843"/>
    <lineage>
        <taxon>Eukaryota</taxon>
        <taxon>Viridiplantae</taxon>
        <taxon>Streptophyta</taxon>
        <taxon>Embryophyta</taxon>
        <taxon>Tracheophyta</taxon>
        <taxon>Spermatophyta</taxon>
        <taxon>Magnoliopsida</taxon>
        <taxon>eudicotyledons</taxon>
        <taxon>Gunneridae</taxon>
        <taxon>Pentapetalae</taxon>
        <taxon>rosids</taxon>
        <taxon>fabids</taxon>
        <taxon>Malpighiales</taxon>
        <taxon>Passifloraceae</taxon>
        <taxon>Turnera</taxon>
    </lineage>
</organism>
<dbReference type="Gene3D" id="3.40.50.720">
    <property type="entry name" value="NAD(P)-binding Rossmann-like Domain"/>
    <property type="match status" value="3"/>
</dbReference>
<comment type="caution">
    <text evidence="2">The sequence shown here is derived from an EMBL/GenBank/DDBJ whole genome shotgun (WGS) entry which is preliminary data.</text>
</comment>
<feature type="non-terminal residue" evidence="2">
    <location>
        <position position="735"/>
    </location>
</feature>
<dbReference type="PANTHER" id="PTHR42820">
    <property type="entry name" value="SHORT-CHAIN DEHYDROGENASE REDUCTASE"/>
    <property type="match status" value="1"/>
</dbReference>
<dbReference type="SUPFAM" id="SSF51735">
    <property type="entry name" value="NAD(P)-binding Rossmann-fold domains"/>
    <property type="match status" value="3"/>
</dbReference>
<dbReference type="PANTHER" id="PTHR42820:SF21">
    <property type="entry name" value="SHORT-CHAIN DEHYDROGENASE REDUCTASE 3B-LIKE"/>
    <property type="match status" value="1"/>
</dbReference>
<dbReference type="PRINTS" id="PR00081">
    <property type="entry name" value="GDHRDH"/>
</dbReference>
<protein>
    <submittedName>
        <fullName evidence="2">Uncharacterized protein</fullName>
    </submittedName>
</protein>
<evidence type="ECO:0000256" key="1">
    <source>
        <dbReference type="ARBA" id="ARBA00006484"/>
    </source>
</evidence>
<dbReference type="InterPro" id="IPR020904">
    <property type="entry name" value="Sc_DH/Rdtase_CS"/>
</dbReference>
<dbReference type="Proteomes" id="UP001141552">
    <property type="component" value="Unassembled WGS sequence"/>
</dbReference>
<dbReference type="InterPro" id="IPR036291">
    <property type="entry name" value="NAD(P)-bd_dom_sf"/>
</dbReference>
<reference evidence="2" key="2">
    <citation type="journal article" date="2023" name="Plants (Basel)">
        <title>Annotation of the Turnera subulata (Passifloraceae) Draft Genome Reveals the S-Locus Evolved after the Divergence of Turneroideae from Passifloroideae in a Stepwise Manner.</title>
        <authorList>
            <person name="Henning P.M."/>
            <person name="Roalson E.H."/>
            <person name="Mir W."/>
            <person name="McCubbin A.G."/>
            <person name="Shore J.S."/>
        </authorList>
    </citation>
    <scope>NUCLEOTIDE SEQUENCE</scope>
    <source>
        <strain evidence="2">F60SS</strain>
    </source>
</reference>
<dbReference type="PRINTS" id="PR00080">
    <property type="entry name" value="SDRFAMILY"/>
</dbReference>
<reference evidence="2" key="1">
    <citation type="submission" date="2022-02" db="EMBL/GenBank/DDBJ databases">
        <authorList>
            <person name="Henning P.M."/>
            <person name="McCubbin A.G."/>
            <person name="Shore J.S."/>
        </authorList>
    </citation>
    <scope>NUCLEOTIDE SEQUENCE</scope>
    <source>
        <strain evidence="2">F60SS</strain>
        <tissue evidence="2">Leaves</tissue>
    </source>
</reference>
<dbReference type="Pfam" id="PF13561">
    <property type="entry name" value="adh_short_C2"/>
    <property type="match status" value="3"/>
</dbReference>
<evidence type="ECO:0000313" key="3">
    <source>
        <dbReference type="Proteomes" id="UP001141552"/>
    </source>
</evidence>
<dbReference type="PROSITE" id="PS00061">
    <property type="entry name" value="ADH_SHORT"/>
    <property type="match status" value="1"/>
</dbReference>
<dbReference type="OrthoDB" id="294295at2759"/>
<evidence type="ECO:0000313" key="2">
    <source>
        <dbReference type="EMBL" id="KAJ4828338.1"/>
    </source>
</evidence>
<accession>A0A9Q0FB85</accession>
<sequence length="735" mass="77357">MANTKPGKNKLEDKVAIVTGGASGIGETTALSFVENGARAVVIADIQDEKGQKLAESIGKDRSTFIHCDVTDENQVQSLVESTLQLYGKLDIMFCNAGICSLGKQTVLDFDPDLYEKLFAVNVRGAALTLKYAARAMVEGGVKGSIICTASIAANFGGDIYTDYSMSKCAVLGLVKSASVQLGPHGIRANSISPGAVATPMMSNAWGMSLEQVEKAFESTSALKGVLKVKHVANAVLFLACEDSEFINGHNLIVAIITGGASGIGEATARLFAEQGGALMVVIADIQDELGQQVATSIGANKCSYRHCDVTEEEQVKSVVEWTVQNFGQLDIMFSNAGVVSTSTQTILDLDLSAFDRLYAVNARGAAACVKHAALAMVEGRVRGSIVCAASVVATMAGSKWTDYVMSKHAVLGLVKSASRQLGVHGIRVNCVSPYGVATPLALAAYGRRVEEMEDMYAANMSLEGVVLKARHVADAVLFLASSDSDLVTGHDLVVDGGFRIKGKTKMSTNNKKLAGKVAIITGGASGIGEATARLFAEQGGALMVVIADIQDELGQQVATSIGASKCSYRHCDVTDEEQVKSLVDWTVQNFGQLDIMFSNAGIFSSSEQTVLNLDLTACDRLFAVNVRGMATCVKHAALAMVEGRVRGSIVCTASVAASTASTRRTDYYMSKHSVLGLVKSASRQLGAHGIRVNCVSPYVVATPMALAVSGKSMEEVENIYAANMSLEGVALKAR</sequence>